<gene>
    <name evidence="2" type="ordered locus">bll2355</name>
</gene>
<sequence length="288" mass="31650">MERVLDRDHDGFDPRAIGFGVALGRARTERLLSPETVLQEVMGAGPQEELKHACTFRFEAPDQKMGPGWLIKIEAFAPFGAALRHPGPPGALVLLVELEPAPLTGIRPHVTAAGRDLHPARRLATVEPLELERLLGRQPNQDTPAPRIDEIAPRRRVRRTGDGVYPRSRHDPLPCIHAPAYNRATPVANHRNTRPRHRQHDAPVSSSSCVEIMMSAADFLATPEIFWAAPCLRSGPPRAQPKNQRNNRTSNSVMKYTQPAIAISATLKNAPSNAHSLIFVRGSAARAL</sequence>
<accession>Q89SP5</accession>
<protein>
    <submittedName>
        <fullName evidence="2">Bll2355 protein</fullName>
    </submittedName>
</protein>
<evidence type="ECO:0000256" key="1">
    <source>
        <dbReference type="SAM" id="MobiDB-lite"/>
    </source>
</evidence>
<dbReference type="EnsemblBacteria" id="BAC47620">
    <property type="protein sequence ID" value="BAC47620"/>
    <property type="gene ID" value="BAC47620"/>
</dbReference>
<proteinExistence type="predicted"/>
<dbReference type="EMBL" id="BA000040">
    <property type="protein sequence ID" value="BAC47620.1"/>
    <property type="molecule type" value="Genomic_DNA"/>
</dbReference>
<evidence type="ECO:0000313" key="3">
    <source>
        <dbReference type="Proteomes" id="UP000002526"/>
    </source>
</evidence>
<dbReference type="eggNOG" id="ENOG5031A0F">
    <property type="taxonomic scope" value="Bacteria"/>
</dbReference>
<name>Q89SP5_BRADU</name>
<dbReference type="Proteomes" id="UP000002526">
    <property type="component" value="Chromosome"/>
</dbReference>
<feature type="region of interest" description="Disordered" evidence="1">
    <location>
        <begin position="138"/>
        <end position="178"/>
    </location>
</feature>
<dbReference type="AlphaFoldDB" id="Q89SP5"/>
<keyword evidence="3" id="KW-1185">Reference proteome</keyword>
<evidence type="ECO:0000313" key="2">
    <source>
        <dbReference type="EMBL" id="BAC47620.1"/>
    </source>
</evidence>
<dbReference type="InParanoid" id="Q89SP5"/>
<organism evidence="2 3">
    <name type="scientific">Bradyrhizobium diazoefficiens (strain JCM 10833 / BCRC 13528 / IAM 13628 / NBRC 14792 / USDA 110)</name>
    <dbReference type="NCBI Taxonomy" id="224911"/>
    <lineage>
        <taxon>Bacteria</taxon>
        <taxon>Pseudomonadati</taxon>
        <taxon>Pseudomonadota</taxon>
        <taxon>Alphaproteobacteria</taxon>
        <taxon>Hyphomicrobiales</taxon>
        <taxon>Nitrobacteraceae</taxon>
        <taxon>Bradyrhizobium</taxon>
    </lineage>
</organism>
<dbReference type="HOGENOM" id="CLU_965302_0_0_5"/>
<reference evidence="3" key="1">
    <citation type="journal article" date="2002" name="DNA Res.">
        <title>Complete genomic sequence of nitrogen-fixing symbiotic bacterium Bradyrhizobium japonicum USDA110.</title>
        <authorList>
            <person name="Kaneko T."/>
            <person name="Nakamura Y."/>
            <person name="Sato S."/>
            <person name="Minamisawa K."/>
            <person name="Uchiumi T."/>
            <person name="Sasamoto S."/>
            <person name="Watanabe A."/>
            <person name="Idesawa K."/>
            <person name="Iriguchi M."/>
            <person name="Kawashima K."/>
            <person name="Kohara M."/>
            <person name="Matsumoto M."/>
            <person name="Shimpo S."/>
            <person name="Tsuruoka H."/>
            <person name="Wada T."/>
            <person name="Yamada M."/>
            <person name="Tabata S."/>
        </authorList>
    </citation>
    <scope>NUCLEOTIDE SEQUENCE [LARGE SCALE GENOMIC DNA]</scope>
    <source>
        <strain evidence="3">JCM 10833 / BCRC 13528 / IAM 13628 / NBRC 14792 / USDA 110</strain>
    </source>
</reference>
<dbReference type="KEGG" id="bja:bll2355"/>